<keyword evidence="1" id="KW-0732">Signal</keyword>
<dbReference type="AlphaFoldDB" id="A0A2C5Y7Y0"/>
<evidence type="ECO:0000313" key="2">
    <source>
        <dbReference type="EMBL" id="PHH74168.1"/>
    </source>
</evidence>
<feature type="chain" id="PRO_5012564338" evidence="1">
    <location>
        <begin position="28"/>
        <end position="283"/>
    </location>
</feature>
<evidence type="ECO:0000256" key="1">
    <source>
        <dbReference type="SAM" id="SignalP"/>
    </source>
</evidence>
<dbReference type="EMBL" id="NJEU01000449">
    <property type="protein sequence ID" value="PHH74168.1"/>
    <property type="molecule type" value="Genomic_DNA"/>
</dbReference>
<dbReference type="Proteomes" id="UP000224854">
    <property type="component" value="Unassembled WGS sequence"/>
</dbReference>
<gene>
    <name evidence="2" type="ORF">CDD82_5058</name>
</gene>
<organism evidence="2 3">
    <name type="scientific">Ophiocordyceps australis</name>
    <dbReference type="NCBI Taxonomy" id="1399860"/>
    <lineage>
        <taxon>Eukaryota</taxon>
        <taxon>Fungi</taxon>
        <taxon>Dikarya</taxon>
        <taxon>Ascomycota</taxon>
        <taxon>Pezizomycotina</taxon>
        <taxon>Sordariomycetes</taxon>
        <taxon>Hypocreomycetidae</taxon>
        <taxon>Hypocreales</taxon>
        <taxon>Ophiocordycipitaceae</taxon>
        <taxon>Ophiocordyceps</taxon>
    </lineage>
</organism>
<feature type="signal peptide" evidence="1">
    <location>
        <begin position="1"/>
        <end position="27"/>
    </location>
</feature>
<accession>A0A2C5Y7Y0</accession>
<name>A0A2C5Y7Y0_9HYPO</name>
<proteinExistence type="predicted"/>
<protein>
    <submittedName>
        <fullName evidence="2">Uncharacterized protein</fullName>
    </submittedName>
</protein>
<keyword evidence="3" id="KW-1185">Reference proteome</keyword>
<evidence type="ECO:0000313" key="3">
    <source>
        <dbReference type="Proteomes" id="UP000224854"/>
    </source>
</evidence>
<comment type="caution">
    <text evidence="2">The sequence shown here is derived from an EMBL/GenBank/DDBJ whole genome shotgun (WGS) entry which is preliminary data.</text>
</comment>
<reference evidence="2 3" key="1">
    <citation type="submission" date="2017-06" db="EMBL/GenBank/DDBJ databases">
        <title>Ant-infecting Ophiocordyceps genomes reveal a high diversity of potential behavioral manipulation genes and a possible major role for enterotoxins.</title>
        <authorList>
            <person name="De Bekker C."/>
            <person name="Evans H.C."/>
            <person name="Brachmann A."/>
            <person name="Hughes D.P."/>
        </authorList>
    </citation>
    <scope>NUCLEOTIDE SEQUENCE [LARGE SCALE GENOMIC DNA]</scope>
    <source>
        <strain evidence="2 3">1348a</strain>
    </source>
</reference>
<sequence length="283" mass="31471">MRLSFSITSLTPRLSALAVALASFCSGQVDLQDFESIKSKGEISANVLQTFKDSLRQSLGQVDTSKPIYGEKVVADEPSCAGRYMGCHRTLFVKRDILKRSTAINIDYDVVGEGEPLSNGNSESQPYSVTTGRIDTQSVVKGWTYTVKAGFKVHDQSLEVTSQYKDETTDSVAITGGTIFKEECPSHTTCKYVTLLFKAEIKGRCITLPRHICGENYDSCVAGNLYNWGIPHFKPCEQYLDWYINQCTYDREEEHDCTVYIPLTYSNGKPIHTTVAINKAHSA</sequence>